<dbReference type="Proteomes" id="UP000184268">
    <property type="component" value="Unassembled WGS sequence"/>
</dbReference>
<proteinExistence type="predicted"/>
<name>A0A1M5TL00_9GAMM</name>
<organism evidence="2 3">
    <name type="scientific">Ferrimonas marina</name>
    <dbReference type="NCBI Taxonomy" id="299255"/>
    <lineage>
        <taxon>Bacteria</taxon>
        <taxon>Pseudomonadati</taxon>
        <taxon>Pseudomonadota</taxon>
        <taxon>Gammaproteobacteria</taxon>
        <taxon>Alteromonadales</taxon>
        <taxon>Ferrimonadaceae</taxon>
        <taxon>Ferrimonas</taxon>
    </lineage>
</organism>
<protein>
    <submittedName>
        <fullName evidence="2">Conjugation TrbI-like protein</fullName>
    </submittedName>
</protein>
<keyword evidence="3" id="KW-1185">Reference proteome</keyword>
<feature type="region of interest" description="Disordered" evidence="1">
    <location>
        <begin position="958"/>
        <end position="998"/>
    </location>
</feature>
<reference evidence="2 3" key="1">
    <citation type="submission" date="2016-11" db="EMBL/GenBank/DDBJ databases">
        <authorList>
            <person name="Jaros S."/>
            <person name="Januszkiewicz K."/>
            <person name="Wedrychowicz H."/>
        </authorList>
    </citation>
    <scope>NUCLEOTIDE SEQUENCE [LARGE SCALE GENOMIC DNA]</scope>
    <source>
        <strain evidence="2 3">DSM 16917</strain>
    </source>
</reference>
<dbReference type="AlphaFoldDB" id="A0A1M5TL00"/>
<accession>A0A1M5TL00</accession>
<dbReference type="OrthoDB" id="7069400at2"/>
<evidence type="ECO:0000313" key="3">
    <source>
        <dbReference type="Proteomes" id="UP000184268"/>
    </source>
</evidence>
<feature type="compositionally biased region" description="Polar residues" evidence="1">
    <location>
        <begin position="967"/>
        <end position="976"/>
    </location>
</feature>
<dbReference type="CDD" id="cd16431">
    <property type="entry name" value="IcmE"/>
    <property type="match status" value="1"/>
</dbReference>
<dbReference type="STRING" id="299255.SAMN02745129_2175"/>
<dbReference type="RefSeq" id="WP_067665687.1">
    <property type="nucleotide sequence ID" value="NZ_FQXG01000003.1"/>
</dbReference>
<dbReference type="InterPro" id="IPR049855">
    <property type="entry name" value="DotG/IcmE-like_C"/>
</dbReference>
<sequence>MKAMKNLSKGISTRQRVILIAVSVILVGGGAYVLKSATNSADTSRTFSEGLAVGNLSGARDAKAALPGQQISDQNQSDILQQTFKEIADQKLSDAKQSGDSYMDPLQFAKQSDLEKFANWADQSNANGQPVSFEDCLEWMAPTNPKDYHAFMAWMLKTDPDKFKSPTFEHYFNWLKTERPQVHTGYSEWLLANKLTVAFDSYLKWLSAVFARSQYEDLQSFLTWATRDGRQATYEDYAQWLEVAKPEANQAYQQWLAKNGLEDTYQNHLRWLEQTQPETVAAYRKWLADNGLADNFDNFLAFQKAINDREHGRTTGDYARWLEQNNLEPSHEAYIRWMEKTNPSAAEAYQQWLESKGLEDNFDNYLQYLEQTDPTRAQRFRRWAAANGLEPSAEAFQAWLSSEEAAIDKALHETGIALLDPDYQAWLKRNGLEDSFENHLEYIKETTPALYAEFAQWAKDHGLPMSEEAFEAWKATLSPEKLAALPTRFFDPGVLGARRYLSDMHNQGLAVTAKTFTHWLNLNNSPILAEIERHAFNTNQIISADSIVEWIESSHPQTHKRFADWADLQCAAGSFPVFLGWESGLPSHPTISSPVFAYLDDAFASGAKISQVHYTNWLNIHDYPSYEALKRSSGQTDIDLEAIKEGLGIADENGYTAFIIGRNFPDDINGVLAWAAYNTPTGACHPALLGERTKRADLYQAISNGEVDASYEAIREWIRRFDPATESAYQQWLTDNNLADTPENLAKFLASQDDDLSAYEQWLKQRGLVDSPQARLLWEGQKMGIDPSSAGMRELAKEAYRITDEARRQSAGTEHAPLPDELQAALDALPPEARAAYERYLVENGLAPSMATLQAWKDSLSPFSRSLLESGGSIHHEGVDYKRLNRELEYKRMIGPAVMIDDILAASTARSVRVMEAAMAVQDKPVSGSGYAATGLSLQDVDGASRYEVFERDRSIDRGSIPAIQRARQQSASPNEPASGGGTPRTYPSDRPLDDGSGAAFTILPGQEFFASLSIGVNTDEISPTKAVVHEGPLKGAELLGVPMPIDGHAKSVVISFSKMSFNGKSYTIDAIATDPNTRRSRLADRVDRHVFERYFSLGVSAFAGAYAESMIGMRESSTGGDNKEWITDPLSTAGDRSVYAGGKMLEKFVPFFEQNFNRKATVEVYNNRPIGVMFMSELAIEEQ</sequence>
<dbReference type="EMBL" id="FQXG01000003">
    <property type="protein sequence ID" value="SHH51043.1"/>
    <property type="molecule type" value="Genomic_DNA"/>
</dbReference>
<evidence type="ECO:0000256" key="1">
    <source>
        <dbReference type="SAM" id="MobiDB-lite"/>
    </source>
</evidence>
<evidence type="ECO:0000313" key="2">
    <source>
        <dbReference type="EMBL" id="SHH51043.1"/>
    </source>
</evidence>
<gene>
    <name evidence="2" type="ORF">SAMN02745129_2175</name>
</gene>